<name>A0A4U0QLR0_9RHOB</name>
<accession>A0A4U0QLR0</accession>
<proteinExistence type="predicted"/>
<organism evidence="2 3">
    <name type="scientific">Paracoccus hibiscisoli</name>
    <dbReference type="NCBI Taxonomy" id="2023261"/>
    <lineage>
        <taxon>Bacteria</taxon>
        <taxon>Pseudomonadati</taxon>
        <taxon>Pseudomonadota</taxon>
        <taxon>Alphaproteobacteria</taxon>
        <taxon>Rhodobacterales</taxon>
        <taxon>Paracoccaceae</taxon>
        <taxon>Paracoccus</taxon>
    </lineage>
</organism>
<keyword evidence="1" id="KW-0472">Membrane</keyword>
<keyword evidence="3" id="KW-1185">Reference proteome</keyword>
<dbReference type="RefSeq" id="WP_136857417.1">
    <property type="nucleotide sequence ID" value="NZ_SUNH01000020.1"/>
</dbReference>
<evidence type="ECO:0000313" key="3">
    <source>
        <dbReference type="Proteomes" id="UP000306223"/>
    </source>
</evidence>
<comment type="caution">
    <text evidence="2">The sequence shown here is derived from an EMBL/GenBank/DDBJ whole genome shotgun (WGS) entry which is preliminary data.</text>
</comment>
<dbReference type="OrthoDB" id="3182597at2"/>
<dbReference type="PANTHER" id="PTHR37826">
    <property type="entry name" value="FLOTILLIN BAND_7_5 DOMAIN PROTEIN"/>
    <property type="match status" value="1"/>
</dbReference>
<gene>
    <name evidence="2" type="ORF">FA740_14090</name>
</gene>
<keyword evidence="1" id="KW-0812">Transmembrane</keyword>
<dbReference type="PANTHER" id="PTHR37826:SF3">
    <property type="entry name" value="J DOMAIN-CONTAINING PROTEIN"/>
    <property type="match status" value="1"/>
</dbReference>
<dbReference type="Gene3D" id="2.20.28.30">
    <property type="entry name" value="RNA polymerase ii, chain L"/>
    <property type="match status" value="1"/>
</dbReference>
<dbReference type="EMBL" id="SUNH01000020">
    <property type="protein sequence ID" value="TJZ82741.1"/>
    <property type="molecule type" value="Genomic_DNA"/>
</dbReference>
<dbReference type="AlphaFoldDB" id="A0A4U0QLR0"/>
<keyword evidence="1" id="KW-1133">Transmembrane helix</keyword>
<sequence>MIPAEHRFPCGQCGASLTFRPGQQQLVCDWCGHSQTIGPGPARAPGRQADDSGTDAAVQWAEGPRPAGAALREIPLAEGLDLYRGAADIVQTVRTLSCPNCGAQVDLDADHHASACPFCATPVVTDTGPTRRIRPQGVMPFALTEAEARAAMTDWLGSLWFAPSGLTAYARKDRRLTGVYSPFWTFDADTTSRYRGQRGDAYYVTVQSTQTVNGRRQTVSRQERRIRWTPVSGQVARQFNDVLIPASTALPPRFSEAMKPWDLSAVVAYDPGFLSGFEAEGYTVALADGHEAARQQMAQIIQQDARRSIGGAEQRVDHVDSRFANETFKHVLLPIWSAAYRYNGNSYRFVVNGQTGKVMGERPYSAWKIAGAVAVALVAVAAILYLTQ</sequence>
<evidence type="ECO:0000256" key="1">
    <source>
        <dbReference type="SAM" id="Phobius"/>
    </source>
</evidence>
<feature type="transmembrane region" description="Helical" evidence="1">
    <location>
        <begin position="366"/>
        <end position="386"/>
    </location>
</feature>
<reference evidence="2 3" key="1">
    <citation type="submission" date="2019-04" db="EMBL/GenBank/DDBJ databases">
        <authorList>
            <person name="Li J."/>
        </authorList>
    </citation>
    <scope>NUCLEOTIDE SEQUENCE [LARGE SCALE GENOMIC DNA]</scope>
    <source>
        <strain evidence="2 3">CCTCC AB2016182</strain>
    </source>
</reference>
<dbReference type="Proteomes" id="UP000306223">
    <property type="component" value="Unassembled WGS sequence"/>
</dbReference>
<evidence type="ECO:0000313" key="2">
    <source>
        <dbReference type="EMBL" id="TJZ82741.1"/>
    </source>
</evidence>
<protein>
    <submittedName>
        <fullName evidence="2">Zinc ribbon domain-containing protein</fullName>
    </submittedName>
</protein>